<sequence length="184" mass="20268">MKPSPSDTLSSLIPILDAFNHRHHNQHRSSHWWSIFRITRRAVRTLSSDLRSLAPTARPKRDSPSSTPLPSPPPSARWLDAHVVPRAYVAFTQLAADNQYAPLGLLLLTILARIHAVLTELLPDNPATLPLLSKPQALAAKAESSNEATSVLDRGVTVSREEVLGTQHPLRNVETVPLNPSWIS</sequence>
<feature type="domain" description="RNase MRP protein 1 RNA binding" evidence="2">
    <location>
        <begin position="15"/>
        <end position="113"/>
    </location>
</feature>
<dbReference type="EMBL" id="JAVFKD010000002">
    <property type="protein sequence ID" value="KAK5997415.1"/>
    <property type="molecule type" value="Genomic_DNA"/>
</dbReference>
<dbReference type="CDD" id="cd22573">
    <property type="entry name" value="RMP1_RBD"/>
    <property type="match status" value="1"/>
</dbReference>
<dbReference type="InterPro" id="IPR047205">
    <property type="entry name" value="RMP1"/>
</dbReference>
<dbReference type="PANTHER" id="PTHR37792">
    <property type="entry name" value="RIBONUCLEASE MRP PROTEIN SUBUNIT RMP1"/>
    <property type="match status" value="1"/>
</dbReference>
<dbReference type="InterPro" id="IPR047204">
    <property type="entry name" value="RMP1_RBD"/>
</dbReference>
<dbReference type="Proteomes" id="UP001338125">
    <property type="component" value="Unassembled WGS sequence"/>
</dbReference>
<reference evidence="3 4" key="1">
    <citation type="submission" date="2024-01" db="EMBL/GenBank/DDBJ databases">
        <title>Complete genome of Cladobotryum mycophilum ATHUM6906.</title>
        <authorList>
            <person name="Christinaki A.C."/>
            <person name="Myridakis A.I."/>
            <person name="Kouvelis V.N."/>
        </authorList>
    </citation>
    <scope>NUCLEOTIDE SEQUENCE [LARGE SCALE GENOMIC DNA]</scope>
    <source>
        <strain evidence="3 4">ATHUM6906</strain>
    </source>
</reference>
<protein>
    <recommendedName>
        <fullName evidence="2">RNase MRP protein 1 RNA binding domain-containing protein</fullName>
    </recommendedName>
</protein>
<dbReference type="PANTHER" id="PTHR37792:SF1">
    <property type="entry name" value="RIBONUCLEASE MRP PROTEIN SUBUNIT RMP1"/>
    <property type="match status" value="1"/>
</dbReference>
<evidence type="ECO:0000259" key="2">
    <source>
        <dbReference type="Pfam" id="PF20945"/>
    </source>
</evidence>
<feature type="region of interest" description="Disordered" evidence="1">
    <location>
        <begin position="49"/>
        <end position="76"/>
    </location>
</feature>
<evidence type="ECO:0000256" key="1">
    <source>
        <dbReference type="SAM" id="MobiDB-lite"/>
    </source>
</evidence>
<proteinExistence type="predicted"/>
<dbReference type="Pfam" id="PF20945">
    <property type="entry name" value="RMP1"/>
    <property type="match status" value="1"/>
</dbReference>
<comment type="caution">
    <text evidence="3">The sequence shown here is derived from an EMBL/GenBank/DDBJ whole genome shotgun (WGS) entry which is preliminary data.</text>
</comment>
<evidence type="ECO:0000313" key="3">
    <source>
        <dbReference type="EMBL" id="KAK5997415.1"/>
    </source>
</evidence>
<gene>
    <name evidence="3" type="ORF">PT974_02771</name>
</gene>
<organism evidence="3 4">
    <name type="scientific">Cladobotryum mycophilum</name>
    <dbReference type="NCBI Taxonomy" id="491253"/>
    <lineage>
        <taxon>Eukaryota</taxon>
        <taxon>Fungi</taxon>
        <taxon>Dikarya</taxon>
        <taxon>Ascomycota</taxon>
        <taxon>Pezizomycotina</taxon>
        <taxon>Sordariomycetes</taxon>
        <taxon>Hypocreomycetidae</taxon>
        <taxon>Hypocreales</taxon>
        <taxon>Hypocreaceae</taxon>
        <taxon>Cladobotryum</taxon>
    </lineage>
</organism>
<evidence type="ECO:0000313" key="4">
    <source>
        <dbReference type="Proteomes" id="UP001338125"/>
    </source>
</evidence>
<accession>A0ABR0T089</accession>
<name>A0ABR0T089_9HYPO</name>
<keyword evidence="4" id="KW-1185">Reference proteome</keyword>